<dbReference type="AlphaFoldDB" id="A0A0F8YLW0"/>
<comment type="caution">
    <text evidence="1">The sequence shown here is derived from an EMBL/GenBank/DDBJ whole genome shotgun (WGS) entry which is preliminary data.</text>
</comment>
<accession>A0A0F8YLW0</accession>
<protein>
    <submittedName>
        <fullName evidence="1">Uncharacterized protein</fullName>
    </submittedName>
</protein>
<sequence>MVRLIIQQTERFKIFIKNFRMGKKTKIIEYTHVLGGVSRIIYEEKKNEGFNYVTKDYKEQVQKNREFLAQLNQGVR</sequence>
<dbReference type="EMBL" id="LAZR01052715">
    <property type="protein sequence ID" value="KKK82348.1"/>
    <property type="molecule type" value="Genomic_DNA"/>
</dbReference>
<reference evidence="1" key="1">
    <citation type="journal article" date="2015" name="Nature">
        <title>Complex archaea that bridge the gap between prokaryotes and eukaryotes.</title>
        <authorList>
            <person name="Spang A."/>
            <person name="Saw J.H."/>
            <person name="Jorgensen S.L."/>
            <person name="Zaremba-Niedzwiedzka K."/>
            <person name="Martijn J."/>
            <person name="Lind A.E."/>
            <person name="van Eijk R."/>
            <person name="Schleper C."/>
            <person name="Guy L."/>
            <person name="Ettema T.J."/>
        </authorList>
    </citation>
    <scope>NUCLEOTIDE SEQUENCE</scope>
</reference>
<organism evidence="1">
    <name type="scientific">marine sediment metagenome</name>
    <dbReference type="NCBI Taxonomy" id="412755"/>
    <lineage>
        <taxon>unclassified sequences</taxon>
        <taxon>metagenomes</taxon>
        <taxon>ecological metagenomes</taxon>
    </lineage>
</organism>
<proteinExistence type="predicted"/>
<name>A0A0F8YLW0_9ZZZZ</name>
<gene>
    <name evidence="1" type="ORF">LCGC14_2804300</name>
</gene>
<evidence type="ECO:0000313" key="1">
    <source>
        <dbReference type="EMBL" id="KKK82348.1"/>
    </source>
</evidence>